<dbReference type="EMBL" id="ML178887">
    <property type="protein sequence ID" value="TFK95404.1"/>
    <property type="molecule type" value="Genomic_DNA"/>
</dbReference>
<feature type="transmembrane region" description="Helical" evidence="1">
    <location>
        <begin position="71"/>
        <end position="95"/>
    </location>
</feature>
<name>A0A5C3PZW5_9AGAR</name>
<gene>
    <name evidence="2" type="ORF">BDV98DRAFT_401335</name>
</gene>
<feature type="transmembrane region" description="Helical" evidence="1">
    <location>
        <begin position="206"/>
        <end position="233"/>
    </location>
</feature>
<dbReference type="Proteomes" id="UP000305067">
    <property type="component" value="Unassembled WGS sequence"/>
</dbReference>
<sequence length="343" mass="37736">MDSTGLESDSDLDFDPELAAGLLLDIGKDVKFGLKVITAELVFYGFYFLLAGIAVHTLITRPRPTSTRTIVLISALALTFLTTTIFCGLDIGVLFANVQKNLIDNAFLSFDARAHYFDDRVHCSTATNMMQILMSSNGNTGILFLINDSLAIWRALSVWHSSSRLIIGMLLYCLVFWSFVLWIPMILIRSGNLNMAAADTQNMFSILATVASILSIAANAFATGMIGYTAYVYSFLQDPQYLRTASCKILSLIAESGFLYGIIQIIRLSLDASVVPKAPRYDSILIAATVFNSATTVIAAMYIPALIIIVNHGYSVSEVVPVERRRSKMGDIESKFAARNWSR</sequence>
<accession>A0A5C3PZW5</accession>
<dbReference type="OrthoDB" id="2750727at2759"/>
<keyword evidence="3" id="KW-1185">Reference proteome</keyword>
<evidence type="ECO:0000313" key="2">
    <source>
        <dbReference type="EMBL" id="TFK95404.1"/>
    </source>
</evidence>
<protein>
    <recommendedName>
        <fullName evidence="4">Fungal pheromone mating factor STE2 GPCR-domain-containing protein</fullName>
    </recommendedName>
</protein>
<organism evidence="2 3">
    <name type="scientific">Pterulicium gracile</name>
    <dbReference type="NCBI Taxonomy" id="1884261"/>
    <lineage>
        <taxon>Eukaryota</taxon>
        <taxon>Fungi</taxon>
        <taxon>Dikarya</taxon>
        <taxon>Basidiomycota</taxon>
        <taxon>Agaricomycotina</taxon>
        <taxon>Agaricomycetes</taxon>
        <taxon>Agaricomycetidae</taxon>
        <taxon>Agaricales</taxon>
        <taxon>Pleurotineae</taxon>
        <taxon>Pterulaceae</taxon>
        <taxon>Pterulicium</taxon>
    </lineage>
</organism>
<feature type="transmembrane region" description="Helical" evidence="1">
    <location>
        <begin position="132"/>
        <end position="153"/>
    </location>
</feature>
<feature type="transmembrane region" description="Helical" evidence="1">
    <location>
        <begin position="165"/>
        <end position="186"/>
    </location>
</feature>
<proteinExistence type="predicted"/>
<feature type="transmembrane region" description="Helical" evidence="1">
    <location>
        <begin position="286"/>
        <end position="310"/>
    </location>
</feature>
<reference evidence="2 3" key="1">
    <citation type="journal article" date="2019" name="Nat. Ecol. Evol.">
        <title>Megaphylogeny resolves global patterns of mushroom evolution.</title>
        <authorList>
            <person name="Varga T."/>
            <person name="Krizsan K."/>
            <person name="Foldi C."/>
            <person name="Dima B."/>
            <person name="Sanchez-Garcia M."/>
            <person name="Sanchez-Ramirez S."/>
            <person name="Szollosi G.J."/>
            <person name="Szarkandi J.G."/>
            <person name="Papp V."/>
            <person name="Albert L."/>
            <person name="Andreopoulos W."/>
            <person name="Angelini C."/>
            <person name="Antonin V."/>
            <person name="Barry K.W."/>
            <person name="Bougher N.L."/>
            <person name="Buchanan P."/>
            <person name="Buyck B."/>
            <person name="Bense V."/>
            <person name="Catcheside P."/>
            <person name="Chovatia M."/>
            <person name="Cooper J."/>
            <person name="Damon W."/>
            <person name="Desjardin D."/>
            <person name="Finy P."/>
            <person name="Geml J."/>
            <person name="Haridas S."/>
            <person name="Hughes K."/>
            <person name="Justo A."/>
            <person name="Karasinski D."/>
            <person name="Kautmanova I."/>
            <person name="Kiss B."/>
            <person name="Kocsube S."/>
            <person name="Kotiranta H."/>
            <person name="LaButti K.M."/>
            <person name="Lechner B.E."/>
            <person name="Liimatainen K."/>
            <person name="Lipzen A."/>
            <person name="Lukacs Z."/>
            <person name="Mihaltcheva S."/>
            <person name="Morgado L.N."/>
            <person name="Niskanen T."/>
            <person name="Noordeloos M.E."/>
            <person name="Ohm R.A."/>
            <person name="Ortiz-Santana B."/>
            <person name="Ovrebo C."/>
            <person name="Racz N."/>
            <person name="Riley R."/>
            <person name="Savchenko A."/>
            <person name="Shiryaev A."/>
            <person name="Soop K."/>
            <person name="Spirin V."/>
            <person name="Szebenyi C."/>
            <person name="Tomsovsky M."/>
            <person name="Tulloss R.E."/>
            <person name="Uehling J."/>
            <person name="Grigoriev I.V."/>
            <person name="Vagvolgyi C."/>
            <person name="Papp T."/>
            <person name="Martin F.M."/>
            <person name="Miettinen O."/>
            <person name="Hibbett D.S."/>
            <person name="Nagy L.G."/>
        </authorList>
    </citation>
    <scope>NUCLEOTIDE SEQUENCE [LARGE SCALE GENOMIC DNA]</scope>
    <source>
        <strain evidence="2 3">CBS 309.79</strain>
    </source>
</reference>
<dbReference type="AlphaFoldDB" id="A0A5C3PZW5"/>
<keyword evidence="1" id="KW-1133">Transmembrane helix</keyword>
<feature type="transmembrane region" description="Helical" evidence="1">
    <location>
        <begin position="245"/>
        <end position="266"/>
    </location>
</feature>
<evidence type="ECO:0008006" key="4">
    <source>
        <dbReference type="Google" id="ProtNLM"/>
    </source>
</evidence>
<feature type="transmembrane region" description="Helical" evidence="1">
    <location>
        <begin position="41"/>
        <end position="59"/>
    </location>
</feature>
<keyword evidence="1" id="KW-0812">Transmembrane</keyword>
<evidence type="ECO:0000313" key="3">
    <source>
        <dbReference type="Proteomes" id="UP000305067"/>
    </source>
</evidence>
<evidence type="ECO:0000256" key="1">
    <source>
        <dbReference type="SAM" id="Phobius"/>
    </source>
</evidence>
<keyword evidence="1" id="KW-0472">Membrane</keyword>